<protein>
    <recommendedName>
        <fullName evidence="4">Tyr recombinase domain-containing protein</fullName>
    </recommendedName>
</protein>
<reference evidence="2 3" key="1">
    <citation type="submission" date="2011-02" db="EMBL/GenBank/DDBJ databases">
        <title>The Genome Sequence of Sphaeroforma arctica JP610.</title>
        <authorList>
            <consortium name="The Broad Institute Genome Sequencing Platform"/>
            <person name="Russ C."/>
            <person name="Cuomo C."/>
            <person name="Young S.K."/>
            <person name="Zeng Q."/>
            <person name="Gargeya S."/>
            <person name="Alvarado L."/>
            <person name="Berlin A."/>
            <person name="Chapman S.B."/>
            <person name="Chen Z."/>
            <person name="Freedman E."/>
            <person name="Gellesch M."/>
            <person name="Goldberg J."/>
            <person name="Griggs A."/>
            <person name="Gujja S."/>
            <person name="Heilman E."/>
            <person name="Heiman D."/>
            <person name="Howarth C."/>
            <person name="Mehta T."/>
            <person name="Neiman D."/>
            <person name="Pearson M."/>
            <person name="Roberts A."/>
            <person name="Saif S."/>
            <person name="Shea T."/>
            <person name="Shenoy N."/>
            <person name="Sisk P."/>
            <person name="Stolte C."/>
            <person name="Sykes S."/>
            <person name="White J."/>
            <person name="Yandava C."/>
            <person name="Burger G."/>
            <person name="Gray M.W."/>
            <person name="Holland P.W.H."/>
            <person name="King N."/>
            <person name="Lang F.B.F."/>
            <person name="Roger A.J."/>
            <person name="Ruiz-Trillo I."/>
            <person name="Haas B."/>
            <person name="Nusbaum C."/>
            <person name="Birren B."/>
        </authorList>
    </citation>
    <scope>NUCLEOTIDE SEQUENCE [LARGE SCALE GENOMIC DNA]</scope>
    <source>
        <strain evidence="2 3">JP610</strain>
    </source>
</reference>
<dbReference type="AlphaFoldDB" id="A0A0L0FS86"/>
<accession>A0A0L0FS86</accession>
<evidence type="ECO:0000313" key="3">
    <source>
        <dbReference type="Proteomes" id="UP000054560"/>
    </source>
</evidence>
<dbReference type="GO" id="GO:0003677">
    <property type="term" value="F:DNA binding"/>
    <property type="evidence" value="ECO:0007669"/>
    <property type="project" value="InterPro"/>
</dbReference>
<dbReference type="InterPro" id="IPR011010">
    <property type="entry name" value="DNA_brk_join_enz"/>
</dbReference>
<gene>
    <name evidence="2" type="ORF">SARC_08004</name>
</gene>
<keyword evidence="3" id="KW-1185">Reference proteome</keyword>
<dbReference type="RefSeq" id="XP_014153507.1">
    <property type="nucleotide sequence ID" value="XM_014298032.1"/>
</dbReference>
<dbReference type="Proteomes" id="UP000054560">
    <property type="component" value="Unassembled WGS sequence"/>
</dbReference>
<dbReference type="Gene3D" id="1.10.443.10">
    <property type="entry name" value="Intergrase catalytic core"/>
    <property type="match status" value="1"/>
</dbReference>
<dbReference type="SUPFAM" id="SSF56349">
    <property type="entry name" value="DNA breaking-rejoining enzymes"/>
    <property type="match status" value="1"/>
</dbReference>
<dbReference type="InterPro" id="IPR013762">
    <property type="entry name" value="Integrase-like_cat_sf"/>
</dbReference>
<dbReference type="GO" id="GO:0006310">
    <property type="term" value="P:DNA recombination"/>
    <property type="evidence" value="ECO:0007669"/>
    <property type="project" value="UniProtKB-KW"/>
</dbReference>
<evidence type="ECO:0000256" key="1">
    <source>
        <dbReference type="ARBA" id="ARBA00023172"/>
    </source>
</evidence>
<evidence type="ECO:0008006" key="4">
    <source>
        <dbReference type="Google" id="ProtNLM"/>
    </source>
</evidence>
<name>A0A0L0FS86_9EUKA</name>
<keyword evidence="1" id="KW-0233">DNA recombination</keyword>
<sequence length="149" mass="16998">MQGLQHNSIHAYLSHVRALYKTANFKDKHTNSYQLTHLIKAITRYMAINGKLTQRRLRKPIPSVMQDTGKPYSKPQFKIDMQEAFQVAHTNMHGYRGHSYRIGGLTALKEAGAEHDEIAAATEWKSRAYMGYWFKTPAEKAGVMARMAS</sequence>
<dbReference type="GeneID" id="25908508"/>
<dbReference type="GO" id="GO:0015074">
    <property type="term" value="P:DNA integration"/>
    <property type="evidence" value="ECO:0007669"/>
    <property type="project" value="InterPro"/>
</dbReference>
<organism evidence="2 3">
    <name type="scientific">Sphaeroforma arctica JP610</name>
    <dbReference type="NCBI Taxonomy" id="667725"/>
    <lineage>
        <taxon>Eukaryota</taxon>
        <taxon>Ichthyosporea</taxon>
        <taxon>Ichthyophonida</taxon>
        <taxon>Sphaeroforma</taxon>
    </lineage>
</organism>
<dbReference type="EMBL" id="KQ242275">
    <property type="protein sequence ID" value="KNC79605.1"/>
    <property type="molecule type" value="Genomic_DNA"/>
</dbReference>
<dbReference type="OrthoDB" id="3254696at2759"/>
<evidence type="ECO:0000313" key="2">
    <source>
        <dbReference type="EMBL" id="KNC79605.1"/>
    </source>
</evidence>
<proteinExistence type="predicted"/>